<reference evidence="1 2" key="1">
    <citation type="submission" date="2017-10" db="EMBL/GenBank/DDBJ databases">
        <title>Comparative genomics between pathogenic Norcardia.</title>
        <authorList>
            <person name="Zeng L."/>
        </authorList>
    </citation>
    <scope>NUCLEOTIDE SEQUENCE [LARGE SCALE GENOMIC DNA]</scope>
    <source>
        <strain evidence="1 2">NC_YFY_NT001</strain>
    </source>
</reference>
<evidence type="ECO:0008006" key="3">
    <source>
        <dbReference type="Google" id="ProtNLM"/>
    </source>
</evidence>
<dbReference type="GeneID" id="88355920"/>
<dbReference type="InterPro" id="IPR057369">
    <property type="entry name" value="VG15"/>
</dbReference>
<sequence>MTPGEFRGVLDDLATVMLSDLADMWAIAPDTAWLFEAFPELVTPYVSTAGELSATWYDSLEPGSAFRATPAELPPEPQLRASLGWALSKPSTTELLAGAAQRYLFNGSRDTVRASARAERGASWGRYASASACRFCQVLTTRGHVYRSEHTADFRAHDHCRCIAVPIRPGQSWQPPDYVQQWTDDYHQAARLAGSTDARELMKAYRQMDRETT</sequence>
<dbReference type="AlphaFoldDB" id="A0A291RBZ7"/>
<evidence type="ECO:0000313" key="2">
    <source>
        <dbReference type="Proteomes" id="UP000221961"/>
    </source>
</evidence>
<dbReference type="EMBL" id="CP023778">
    <property type="protein sequence ID" value="ATL64936.1"/>
    <property type="molecule type" value="Genomic_DNA"/>
</dbReference>
<name>A0A291RBZ7_9NOCA</name>
<proteinExistence type="predicted"/>
<dbReference type="RefSeq" id="WP_098692262.1">
    <property type="nucleotide sequence ID" value="NZ_CP023778.1"/>
</dbReference>
<organism evidence="1 2">
    <name type="scientific">Nocardia terpenica</name>
    <dbReference type="NCBI Taxonomy" id="455432"/>
    <lineage>
        <taxon>Bacteria</taxon>
        <taxon>Bacillati</taxon>
        <taxon>Actinomycetota</taxon>
        <taxon>Actinomycetes</taxon>
        <taxon>Mycobacteriales</taxon>
        <taxon>Nocardiaceae</taxon>
        <taxon>Nocardia</taxon>
    </lineage>
</organism>
<dbReference type="Pfam" id="PF25310">
    <property type="entry name" value="VG15"/>
    <property type="match status" value="1"/>
</dbReference>
<protein>
    <recommendedName>
        <fullName evidence="3">Phage head morphogenesis domain-containing protein</fullName>
    </recommendedName>
</protein>
<gene>
    <name evidence="1" type="ORF">CRH09_00490</name>
</gene>
<accession>A0A291RBZ7</accession>
<evidence type="ECO:0000313" key="1">
    <source>
        <dbReference type="EMBL" id="ATL64936.1"/>
    </source>
</evidence>
<dbReference type="KEGG" id="ntp:CRH09_00490"/>
<dbReference type="Proteomes" id="UP000221961">
    <property type="component" value="Chromosome"/>
</dbReference>